<feature type="domain" description="Nucleotidyl transferase" evidence="7">
    <location>
        <begin position="6"/>
        <end position="266"/>
    </location>
</feature>
<keyword evidence="3 6" id="KW-0808">Transferase</keyword>
<dbReference type="EMBL" id="DXGE01000002">
    <property type="protein sequence ID" value="HIW84959.1"/>
    <property type="molecule type" value="Genomic_DNA"/>
</dbReference>
<sequence>MMKVRKAIIPAAGMGTRVLPASKAVPKEMLNIVDKPAIQYIVEEAFASGIEEVLIITNRNKGAIEDHFDHAYELEDKLRGNESKKKIYEDVLACSQFGNIYFLRQKVTKGLGHAVLCAKNFVGNEPFAVLYGDDVILSETPCTKQLCDAYEKYGKGVVGVKEVPGMAITKYCSLKTEPLEGNCYNCTDMIEKPKPEQIMGNFSILGRVVLPPQIFDILENTPLGTGNELQLTDAMKTLAQTQGVVAVDYEGVRYDMGNKFGILQANIEVGLKHPETKDELKAYIKKIAAELD</sequence>
<dbReference type="PANTHER" id="PTHR43197">
    <property type="entry name" value="UTP--GLUCOSE-1-PHOSPHATE URIDYLYLTRANSFERASE"/>
    <property type="match status" value="1"/>
</dbReference>
<evidence type="ECO:0000259" key="7">
    <source>
        <dbReference type="Pfam" id="PF00483"/>
    </source>
</evidence>
<evidence type="ECO:0000256" key="1">
    <source>
        <dbReference type="ARBA" id="ARBA00006890"/>
    </source>
</evidence>
<comment type="similarity">
    <text evidence="1 6">Belongs to the UDPGP type 2 family.</text>
</comment>
<reference evidence="8" key="2">
    <citation type="submission" date="2021-04" db="EMBL/GenBank/DDBJ databases">
        <authorList>
            <person name="Gilroy R."/>
        </authorList>
    </citation>
    <scope>NUCLEOTIDE SEQUENCE</scope>
    <source>
        <strain evidence="8">421</strain>
    </source>
</reference>
<keyword evidence="4 6" id="KW-0548">Nucleotidyltransferase</keyword>
<dbReference type="InterPro" id="IPR005835">
    <property type="entry name" value="NTP_transferase_dom"/>
</dbReference>
<dbReference type="InterPro" id="IPR029044">
    <property type="entry name" value="Nucleotide-diphossugar_trans"/>
</dbReference>
<organism evidence="8 9">
    <name type="scientific">Candidatus Eubacterium faecipullorum</name>
    <dbReference type="NCBI Taxonomy" id="2838571"/>
    <lineage>
        <taxon>Bacteria</taxon>
        <taxon>Bacillati</taxon>
        <taxon>Bacillota</taxon>
        <taxon>Clostridia</taxon>
        <taxon>Eubacteriales</taxon>
        <taxon>Eubacteriaceae</taxon>
        <taxon>Eubacterium</taxon>
    </lineage>
</organism>
<dbReference type="InterPro" id="IPR005771">
    <property type="entry name" value="GalU_uridylyltTrfase_bac/arc"/>
</dbReference>
<evidence type="ECO:0000256" key="6">
    <source>
        <dbReference type="RuleBase" id="RU361259"/>
    </source>
</evidence>
<dbReference type="GO" id="GO:0006011">
    <property type="term" value="P:UDP-alpha-D-glucose metabolic process"/>
    <property type="evidence" value="ECO:0007669"/>
    <property type="project" value="InterPro"/>
</dbReference>
<dbReference type="GO" id="GO:0003983">
    <property type="term" value="F:UTP:glucose-1-phosphate uridylyltransferase activity"/>
    <property type="evidence" value="ECO:0007669"/>
    <property type="project" value="UniProtKB-EC"/>
</dbReference>
<comment type="catalytic activity">
    <reaction evidence="5 6">
        <text>alpha-D-glucose 1-phosphate + UTP + H(+) = UDP-alpha-D-glucose + diphosphate</text>
        <dbReference type="Rhea" id="RHEA:19889"/>
        <dbReference type="ChEBI" id="CHEBI:15378"/>
        <dbReference type="ChEBI" id="CHEBI:33019"/>
        <dbReference type="ChEBI" id="CHEBI:46398"/>
        <dbReference type="ChEBI" id="CHEBI:58601"/>
        <dbReference type="ChEBI" id="CHEBI:58885"/>
        <dbReference type="EC" id="2.7.7.9"/>
    </reaction>
</comment>
<comment type="caution">
    <text evidence="8">The sequence shown here is derived from an EMBL/GenBank/DDBJ whole genome shotgun (WGS) entry which is preliminary data.</text>
</comment>
<dbReference type="EC" id="2.7.7.9" evidence="2 6"/>
<dbReference type="CDD" id="cd02541">
    <property type="entry name" value="UGPase_prokaryotic"/>
    <property type="match status" value="1"/>
</dbReference>
<dbReference type="Pfam" id="PF00483">
    <property type="entry name" value="NTP_transferase"/>
    <property type="match status" value="1"/>
</dbReference>
<dbReference type="NCBIfam" id="TIGR01099">
    <property type="entry name" value="galU"/>
    <property type="match status" value="1"/>
</dbReference>
<protein>
    <recommendedName>
        <fullName evidence="2 6">UTP--glucose-1-phosphate uridylyltransferase</fullName>
        <ecNumber evidence="2 6">2.7.7.9</ecNumber>
    </recommendedName>
    <alternativeName>
        <fullName evidence="6">UDP-glucose pyrophosphorylase</fullName>
    </alternativeName>
</protein>
<evidence type="ECO:0000313" key="9">
    <source>
        <dbReference type="Proteomes" id="UP000824205"/>
    </source>
</evidence>
<reference evidence="8" key="1">
    <citation type="journal article" date="2021" name="PeerJ">
        <title>Extensive microbial diversity within the chicken gut microbiome revealed by metagenomics and culture.</title>
        <authorList>
            <person name="Gilroy R."/>
            <person name="Ravi A."/>
            <person name="Getino M."/>
            <person name="Pursley I."/>
            <person name="Horton D.L."/>
            <person name="Alikhan N.F."/>
            <person name="Baker D."/>
            <person name="Gharbi K."/>
            <person name="Hall N."/>
            <person name="Watson M."/>
            <person name="Adriaenssens E.M."/>
            <person name="Foster-Nyarko E."/>
            <person name="Jarju S."/>
            <person name="Secka A."/>
            <person name="Antonio M."/>
            <person name="Oren A."/>
            <person name="Chaudhuri R.R."/>
            <person name="La Ragione R."/>
            <person name="Hildebrand F."/>
            <person name="Pallen M.J."/>
        </authorList>
    </citation>
    <scope>NUCLEOTIDE SEQUENCE</scope>
    <source>
        <strain evidence="8">421</strain>
    </source>
</reference>
<name>A0A9D1UEK7_9FIRM</name>
<dbReference type="PANTHER" id="PTHR43197:SF1">
    <property type="entry name" value="UTP--GLUCOSE-1-PHOSPHATE URIDYLYLTRANSFERASE"/>
    <property type="match status" value="1"/>
</dbReference>
<evidence type="ECO:0000256" key="4">
    <source>
        <dbReference type="ARBA" id="ARBA00022695"/>
    </source>
</evidence>
<dbReference type="Gene3D" id="3.90.550.10">
    <property type="entry name" value="Spore Coat Polysaccharide Biosynthesis Protein SpsA, Chain A"/>
    <property type="match status" value="1"/>
</dbReference>
<dbReference type="Proteomes" id="UP000824205">
    <property type="component" value="Unassembled WGS sequence"/>
</dbReference>
<dbReference type="AlphaFoldDB" id="A0A9D1UEK7"/>
<gene>
    <name evidence="8" type="primary">galU</name>
    <name evidence="8" type="ORF">IAA48_00540</name>
</gene>
<evidence type="ECO:0000313" key="8">
    <source>
        <dbReference type="EMBL" id="HIW84959.1"/>
    </source>
</evidence>
<accession>A0A9D1UEK7</accession>
<evidence type="ECO:0000256" key="5">
    <source>
        <dbReference type="ARBA" id="ARBA00048128"/>
    </source>
</evidence>
<evidence type="ECO:0000256" key="2">
    <source>
        <dbReference type="ARBA" id="ARBA00012415"/>
    </source>
</evidence>
<proteinExistence type="inferred from homology"/>
<dbReference type="SUPFAM" id="SSF53448">
    <property type="entry name" value="Nucleotide-diphospho-sugar transferases"/>
    <property type="match status" value="1"/>
</dbReference>
<evidence type="ECO:0000256" key="3">
    <source>
        <dbReference type="ARBA" id="ARBA00022679"/>
    </source>
</evidence>